<evidence type="ECO:0000256" key="11">
    <source>
        <dbReference type="SAM" id="MobiDB-lite"/>
    </source>
</evidence>
<dbReference type="InterPro" id="IPR022816">
    <property type="entry name" value="Condensin_barren_su2"/>
</dbReference>
<proteinExistence type="inferred from homology"/>
<evidence type="ECO:0000256" key="1">
    <source>
        <dbReference type="ARBA" id="ARBA00004286"/>
    </source>
</evidence>
<name>T1IIW2_STRMM</name>
<keyword evidence="9" id="KW-0226">DNA condensation</keyword>
<dbReference type="EnsemblMetazoa" id="SMAR000815-RA">
    <property type="protein sequence ID" value="SMAR000815-PA"/>
    <property type="gene ID" value="SMAR000815"/>
</dbReference>
<comment type="similarity">
    <text evidence="3">Belongs to the CND2 (condensin subunit 2) family.</text>
</comment>
<evidence type="ECO:0000256" key="2">
    <source>
        <dbReference type="ARBA" id="ARBA00004496"/>
    </source>
</evidence>
<dbReference type="GO" id="GO:0005737">
    <property type="term" value="C:cytoplasm"/>
    <property type="evidence" value="ECO:0007669"/>
    <property type="project" value="UniProtKB-SubCell"/>
</dbReference>
<feature type="region of interest" description="Disordered" evidence="11">
    <location>
        <begin position="158"/>
        <end position="182"/>
    </location>
</feature>
<dbReference type="PANTHER" id="PTHR13108:SF9">
    <property type="entry name" value="CONDENSIN COMPLEX SUBUNIT 2"/>
    <property type="match status" value="1"/>
</dbReference>
<keyword evidence="6" id="KW-0963">Cytoplasm</keyword>
<feature type="compositionally biased region" description="Basic and acidic residues" evidence="11">
    <location>
        <begin position="158"/>
        <end position="175"/>
    </location>
</feature>
<dbReference type="AlphaFoldDB" id="T1IIW2"/>
<evidence type="ECO:0000256" key="6">
    <source>
        <dbReference type="ARBA" id="ARBA00022490"/>
    </source>
</evidence>
<feature type="region of interest" description="Disordered" evidence="11">
    <location>
        <begin position="1"/>
        <end position="37"/>
    </location>
</feature>
<evidence type="ECO:0000256" key="10">
    <source>
        <dbReference type="ARBA" id="ARBA00023306"/>
    </source>
</evidence>
<keyword evidence="13" id="KW-1185">Reference proteome</keyword>
<evidence type="ECO:0000256" key="7">
    <source>
        <dbReference type="ARBA" id="ARBA00022618"/>
    </source>
</evidence>
<dbReference type="PANTHER" id="PTHR13108">
    <property type="entry name" value="CONDENSIN COMPLEX SUBUNIT 2"/>
    <property type="match status" value="1"/>
</dbReference>
<dbReference type="GO" id="GO:0003682">
    <property type="term" value="F:chromatin binding"/>
    <property type="evidence" value="ECO:0007669"/>
    <property type="project" value="TreeGrafter"/>
</dbReference>
<evidence type="ECO:0000256" key="3">
    <source>
        <dbReference type="ARBA" id="ARBA00009471"/>
    </source>
</evidence>
<accession>T1IIW2</accession>
<comment type="subcellular location">
    <subcellularLocation>
        <location evidence="1">Chromosome</location>
    </subcellularLocation>
    <subcellularLocation>
        <location evidence="2">Cytoplasm</location>
    </subcellularLocation>
</comment>
<sequence length="650" mass="73698">MKSNKSKSNHVPLSPHALRNSNKEATTPFCEFQNDDTGEKRDRQKVLELHQNMLQTPRVAVEKRLSMGNVISGLSNAQMTEHYSNCIKLSSENKITMKNAFNLHLIDYMQNMMKKKDSDMENFQMASCTLDASAKIYASRVDFVYTEAFKVAGGLNRKNEKTKKPQSDEEGKGGEENCPTPVKKRKVRTMLRTIEKNLENLNLNKLDDEYSLDPLHQKLRHAFDEGGTGGLLLNTLSIADDSCQLQFDSRIPAFGARDDKPIRDDVFDLSNMSQAIGKLLNPDIKICPYFANFSFLNSSLNENQFLNSSLQENFAFDPEKCTENAVNNLESSSDGVAADCDDFEIEPQMMGDGEINSDNHNVENIRTDKQIDLHTALSIQPSEYSYFNVDFLRSWAGPDRWHTAPLSKTTATRIQTKQTKEPFFVKFDKQIDWSEELKLSKQSKELSKRTLEAVWTRTKNILPVDLHYKPEVLTRLFLKPQLSVSRKKPSVQVDDAVNHYDYENANDDCENFCPAQNSAHDQSADLFSFEELSATVCNNNGLGDGTLLQQPYKVNKIDIPYARTAKRINIKKVKSGLLKIIQLDNIRASDAPRNALKFSSLYKKLPTCISGKTLENMSVPIAFVCLLYLANEEKLDITNGENLKDLFIKQ</sequence>
<dbReference type="EMBL" id="JH430212">
    <property type="status" value="NOT_ANNOTATED_CDS"/>
    <property type="molecule type" value="Genomic_DNA"/>
</dbReference>
<dbReference type="Pfam" id="PF05786">
    <property type="entry name" value="Cnd2"/>
    <property type="match status" value="1"/>
</dbReference>
<dbReference type="GO" id="GO:0000796">
    <property type="term" value="C:condensin complex"/>
    <property type="evidence" value="ECO:0007669"/>
    <property type="project" value="InterPro"/>
</dbReference>
<keyword evidence="8" id="KW-0498">Mitosis</keyword>
<evidence type="ECO:0000313" key="13">
    <source>
        <dbReference type="Proteomes" id="UP000014500"/>
    </source>
</evidence>
<dbReference type="PIRSF" id="PIRSF017126">
    <property type="entry name" value="Condensin_H"/>
    <property type="match status" value="1"/>
</dbReference>
<evidence type="ECO:0000256" key="5">
    <source>
        <dbReference type="ARBA" id="ARBA00022454"/>
    </source>
</evidence>
<organism evidence="12 13">
    <name type="scientific">Strigamia maritima</name>
    <name type="common">European centipede</name>
    <name type="synonym">Geophilus maritimus</name>
    <dbReference type="NCBI Taxonomy" id="126957"/>
    <lineage>
        <taxon>Eukaryota</taxon>
        <taxon>Metazoa</taxon>
        <taxon>Ecdysozoa</taxon>
        <taxon>Arthropoda</taxon>
        <taxon>Myriapoda</taxon>
        <taxon>Chilopoda</taxon>
        <taxon>Pleurostigmophora</taxon>
        <taxon>Geophilomorpha</taxon>
        <taxon>Linotaeniidae</taxon>
        <taxon>Strigamia</taxon>
    </lineage>
</organism>
<protein>
    <recommendedName>
        <fullName evidence="4">Condensin complex subunit 2</fullName>
    </recommendedName>
</protein>
<evidence type="ECO:0000313" key="12">
    <source>
        <dbReference type="EnsemblMetazoa" id="SMAR000815-PA"/>
    </source>
</evidence>
<dbReference type="eggNOG" id="KOG2328">
    <property type="taxonomic scope" value="Eukaryota"/>
</dbReference>
<dbReference type="Proteomes" id="UP000014500">
    <property type="component" value="Unassembled WGS sequence"/>
</dbReference>
<evidence type="ECO:0000256" key="9">
    <source>
        <dbReference type="ARBA" id="ARBA00023067"/>
    </source>
</evidence>
<keyword evidence="5" id="KW-0158">Chromosome</keyword>
<evidence type="ECO:0000256" key="8">
    <source>
        <dbReference type="ARBA" id="ARBA00022776"/>
    </source>
</evidence>
<dbReference type="GO" id="GO:0007076">
    <property type="term" value="P:mitotic chromosome condensation"/>
    <property type="evidence" value="ECO:0007669"/>
    <property type="project" value="InterPro"/>
</dbReference>
<dbReference type="GO" id="GO:0051301">
    <property type="term" value="P:cell division"/>
    <property type="evidence" value="ECO:0007669"/>
    <property type="project" value="UniProtKB-KW"/>
</dbReference>
<dbReference type="STRING" id="126957.T1IIW2"/>
<dbReference type="PhylomeDB" id="T1IIW2"/>
<reference evidence="13" key="1">
    <citation type="submission" date="2011-05" db="EMBL/GenBank/DDBJ databases">
        <authorList>
            <person name="Richards S.R."/>
            <person name="Qu J."/>
            <person name="Jiang H."/>
            <person name="Jhangiani S.N."/>
            <person name="Agravi P."/>
            <person name="Goodspeed R."/>
            <person name="Gross S."/>
            <person name="Mandapat C."/>
            <person name="Jackson L."/>
            <person name="Mathew T."/>
            <person name="Pu L."/>
            <person name="Thornton R."/>
            <person name="Saada N."/>
            <person name="Wilczek-Boney K.B."/>
            <person name="Lee S."/>
            <person name="Kovar C."/>
            <person name="Wu Y."/>
            <person name="Scherer S.E."/>
            <person name="Worley K.C."/>
            <person name="Muzny D.M."/>
            <person name="Gibbs R."/>
        </authorList>
    </citation>
    <scope>NUCLEOTIDE SEQUENCE</scope>
    <source>
        <strain evidence="13">Brora</strain>
    </source>
</reference>
<dbReference type="OMA" id="GREHWKV"/>
<keyword evidence="10" id="KW-0131">Cell cycle</keyword>
<dbReference type="HOGENOM" id="CLU_010510_1_0_1"/>
<keyword evidence="7" id="KW-0132">Cell division</keyword>
<reference evidence="12" key="2">
    <citation type="submission" date="2015-02" db="UniProtKB">
        <authorList>
            <consortium name="EnsemblMetazoa"/>
        </authorList>
    </citation>
    <scope>IDENTIFICATION</scope>
</reference>
<evidence type="ECO:0000256" key="4">
    <source>
        <dbReference type="ARBA" id="ARBA00016065"/>
    </source>
</evidence>